<dbReference type="SUPFAM" id="SSF53335">
    <property type="entry name" value="S-adenosyl-L-methionine-dependent methyltransferases"/>
    <property type="match status" value="1"/>
</dbReference>
<sequence length="236" mass="25795">MDTQCSGLSAPRAEAMPTSLTSSGTDVTLAPHAASVYATPHSISLLNMAPHHRVLDMYGASRLRMHQMAGKLDERGELVANITGALSLESTEFCHVPDNVIMTRLDDERLSLEEVGTFDRVLLDIPALVGRHLSSRQRSERLVSLLLRAITLCREGGRVVYVTHGHLMQNNEMVVDQVINDAHKGVALNNIAFSGSPGSTFCSGQQLDPRIARTLYVDSETGRDNRFLAVLECSRS</sequence>
<gene>
    <name evidence="3" type="ORF">KSP9073_01373</name>
</gene>
<dbReference type="EMBL" id="ONZI01000002">
    <property type="protein sequence ID" value="SPJ33367.1"/>
    <property type="molecule type" value="Genomic_DNA"/>
</dbReference>
<reference evidence="4" key="1">
    <citation type="submission" date="2018-03" db="EMBL/GenBank/DDBJ databases">
        <authorList>
            <person name="Navarro De La Torre S."/>
        </authorList>
    </citation>
    <scope>NUCLEOTIDE SEQUENCE [LARGE SCALE GENOMIC DNA]</scope>
    <source>
        <strain evidence="4">EAod3</strain>
    </source>
</reference>
<keyword evidence="4" id="KW-1185">Reference proteome</keyword>
<accession>A0A2R8CKD3</accession>
<evidence type="ECO:0000313" key="4">
    <source>
        <dbReference type="Proteomes" id="UP000244934"/>
    </source>
</evidence>
<dbReference type="InterPro" id="IPR049560">
    <property type="entry name" value="MeTrfase_RsmB-F_NOP2_cat"/>
</dbReference>
<proteinExistence type="predicted"/>
<feature type="domain" description="SAM-dependent methyltransferase RsmB-F/NOP2-type catalytic core" evidence="2">
    <location>
        <begin position="46"/>
        <end position="212"/>
    </location>
</feature>
<feature type="region of interest" description="Disordered" evidence="1">
    <location>
        <begin position="1"/>
        <end position="24"/>
    </location>
</feature>
<dbReference type="Proteomes" id="UP000244934">
    <property type="component" value="Unassembled WGS sequence"/>
</dbReference>
<evidence type="ECO:0000259" key="2">
    <source>
        <dbReference type="Pfam" id="PF01189"/>
    </source>
</evidence>
<organism evidence="3 4">
    <name type="scientific">Kushneria phyllosphaerae</name>
    <dbReference type="NCBI Taxonomy" id="2100822"/>
    <lineage>
        <taxon>Bacteria</taxon>
        <taxon>Pseudomonadati</taxon>
        <taxon>Pseudomonadota</taxon>
        <taxon>Gammaproteobacteria</taxon>
        <taxon>Oceanospirillales</taxon>
        <taxon>Halomonadaceae</taxon>
        <taxon>Kushneria</taxon>
    </lineage>
</organism>
<dbReference type="OrthoDB" id="6181933at2"/>
<dbReference type="AlphaFoldDB" id="A0A2R8CKD3"/>
<dbReference type="Gene3D" id="3.40.50.150">
    <property type="entry name" value="Vaccinia Virus protein VP39"/>
    <property type="match status" value="1"/>
</dbReference>
<evidence type="ECO:0000256" key="1">
    <source>
        <dbReference type="SAM" id="MobiDB-lite"/>
    </source>
</evidence>
<dbReference type="Pfam" id="PF01189">
    <property type="entry name" value="Methyltr_RsmB-F"/>
    <property type="match status" value="1"/>
</dbReference>
<protein>
    <recommendedName>
        <fullName evidence="2">SAM-dependent methyltransferase RsmB-F/NOP2-type catalytic core domain-containing protein</fullName>
    </recommendedName>
</protein>
<dbReference type="InterPro" id="IPR029063">
    <property type="entry name" value="SAM-dependent_MTases_sf"/>
</dbReference>
<name>A0A2R8CKD3_9GAMM</name>
<evidence type="ECO:0000313" key="3">
    <source>
        <dbReference type="EMBL" id="SPJ33367.1"/>
    </source>
</evidence>